<dbReference type="RefSeq" id="WP_147232040.1">
    <property type="nucleotide sequence ID" value="NZ_VOSB01000027.1"/>
</dbReference>
<dbReference type="CDD" id="cd02000">
    <property type="entry name" value="TPP_E1_PDC_ADC_BCADC"/>
    <property type="match status" value="1"/>
</dbReference>
<gene>
    <name evidence="6" type="ORF">ES692_15690</name>
</gene>
<feature type="domain" description="Transketolase-like pyrimidine-binding" evidence="5">
    <location>
        <begin position="349"/>
        <end position="522"/>
    </location>
</feature>
<dbReference type="OrthoDB" id="9771835at2"/>
<dbReference type="SMART" id="SM00861">
    <property type="entry name" value="Transket_pyr"/>
    <property type="match status" value="1"/>
</dbReference>
<dbReference type="SUPFAM" id="SSF52518">
    <property type="entry name" value="Thiamin diphosphate-binding fold (THDP-binding)"/>
    <property type="match status" value="2"/>
</dbReference>
<dbReference type="FunFam" id="3.40.50.920:FF:000001">
    <property type="entry name" value="Pyruvate dehydrogenase E1 beta subunit"/>
    <property type="match status" value="1"/>
</dbReference>
<dbReference type="Pfam" id="PF00676">
    <property type="entry name" value="E1_dh"/>
    <property type="match status" value="1"/>
</dbReference>
<organism evidence="6 7">
    <name type="scientific">Psychroserpens burtonensis</name>
    <dbReference type="NCBI Taxonomy" id="49278"/>
    <lineage>
        <taxon>Bacteria</taxon>
        <taxon>Pseudomonadati</taxon>
        <taxon>Bacteroidota</taxon>
        <taxon>Flavobacteriia</taxon>
        <taxon>Flavobacteriales</taxon>
        <taxon>Flavobacteriaceae</taxon>
        <taxon>Psychroserpens</taxon>
    </lineage>
</organism>
<evidence type="ECO:0000256" key="2">
    <source>
        <dbReference type="ARBA" id="ARBA00003906"/>
    </source>
</evidence>
<protein>
    <submittedName>
        <fullName evidence="6">Dehydrogenase</fullName>
    </submittedName>
</protein>
<dbReference type="PANTHER" id="PTHR43257:SF2">
    <property type="entry name" value="PYRUVATE DEHYDROGENASE E1 COMPONENT SUBUNIT BETA"/>
    <property type="match status" value="1"/>
</dbReference>
<dbReference type="STRING" id="1123037.GCA_000425305_01360"/>
<dbReference type="GO" id="GO:0016624">
    <property type="term" value="F:oxidoreductase activity, acting on the aldehyde or oxo group of donors, disulfide as acceptor"/>
    <property type="evidence" value="ECO:0007669"/>
    <property type="project" value="InterPro"/>
</dbReference>
<comment type="function">
    <text evidence="2">E1 component of the 2-oxoglutarate dehydrogenase (OGDH) complex which catalyzes the decarboxylation of 2-oxoglutarate, the first step in the conversion of 2-oxoglutarate to succinyl-CoA and CO(2).</text>
</comment>
<dbReference type="InterPro" id="IPR001017">
    <property type="entry name" value="DH_E1"/>
</dbReference>
<dbReference type="CDD" id="cd07036">
    <property type="entry name" value="TPP_PYR_E1-PDHc-beta_like"/>
    <property type="match status" value="1"/>
</dbReference>
<dbReference type="SUPFAM" id="SSF52922">
    <property type="entry name" value="TK C-terminal domain-like"/>
    <property type="match status" value="1"/>
</dbReference>
<evidence type="ECO:0000256" key="4">
    <source>
        <dbReference type="ARBA" id="ARBA00023052"/>
    </source>
</evidence>
<dbReference type="InterPro" id="IPR009014">
    <property type="entry name" value="Transketo_C/PFOR_II"/>
</dbReference>
<dbReference type="Proteomes" id="UP000321938">
    <property type="component" value="Unassembled WGS sequence"/>
</dbReference>
<dbReference type="InterPro" id="IPR033248">
    <property type="entry name" value="Transketolase_C"/>
</dbReference>
<dbReference type="EMBL" id="VOSB01000027">
    <property type="protein sequence ID" value="TXE15631.1"/>
    <property type="molecule type" value="Genomic_DNA"/>
</dbReference>
<evidence type="ECO:0000313" key="7">
    <source>
        <dbReference type="Proteomes" id="UP000321938"/>
    </source>
</evidence>
<evidence type="ECO:0000259" key="5">
    <source>
        <dbReference type="SMART" id="SM00861"/>
    </source>
</evidence>
<dbReference type="AlphaFoldDB" id="A0A5C7B6K8"/>
<dbReference type="PANTHER" id="PTHR43257">
    <property type="entry name" value="PYRUVATE DEHYDROGENASE E1 COMPONENT BETA SUBUNIT"/>
    <property type="match status" value="1"/>
</dbReference>
<dbReference type="InterPro" id="IPR005475">
    <property type="entry name" value="Transketolase-like_Pyr-bd"/>
</dbReference>
<name>A0A5C7B6K8_9FLAO</name>
<keyword evidence="4" id="KW-0786">Thiamine pyrophosphate</keyword>
<evidence type="ECO:0000256" key="3">
    <source>
        <dbReference type="ARBA" id="ARBA00023002"/>
    </source>
</evidence>
<keyword evidence="3" id="KW-0560">Oxidoreductase</keyword>
<dbReference type="Pfam" id="PF02780">
    <property type="entry name" value="Transketolase_C"/>
    <property type="match status" value="1"/>
</dbReference>
<dbReference type="FunFam" id="3.40.50.970:FF:000001">
    <property type="entry name" value="Pyruvate dehydrogenase E1 beta subunit"/>
    <property type="match status" value="1"/>
</dbReference>
<dbReference type="Gene3D" id="3.40.50.920">
    <property type="match status" value="1"/>
</dbReference>
<accession>A0A5C7B6K8</accession>
<dbReference type="Gene3D" id="3.40.50.970">
    <property type="match status" value="2"/>
</dbReference>
<reference evidence="6 7" key="1">
    <citation type="submission" date="2019-08" db="EMBL/GenBank/DDBJ databases">
        <title>Genome of Psychroserpens burtonensis ACAM 167.</title>
        <authorList>
            <person name="Bowman J.P."/>
        </authorList>
    </citation>
    <scope>NUCLEOTIDE SEQUENCE [LARGE SCALE GENOMIC DNA]</scope>
    <source>
        <strain evidence="6 7">ACAM 167</strain>
    </source>
</reference>
<comment type="caution">
    <text evidence="6">The sequence shown here is derived from an EMBL/GenBank/DDBJ whole genome shotgun (WGS) entry which is preliminary data.</text>
</comment>
<evidence type="ECO:0000313" key="6">
    <source>
        <dbReference type="EMBL" id="TXE15631.1"/>
    </source>
</evidence>
<proteinExistence type="predicted"/>
<evidence type="ECO:0000256" key="1">
    <source>
        <dbReference type="ARBA" id="ARBA00001964"/>
    </source>
</evidence>
<dbReference type="Pfam" id="PF02779">
    <property type="entry name" value="Transket_pyr"/>
    <property type="match status" value="1"/>
</dbReference>
<sequence length="666" mass="74792">MLTSTKSLITYDKKNLDDKTLLSLYKNMLKPRMIEEKMLILLRQGKISKWFSGIGQEAISVGVTMAMQKDEYILPMHRNLGVFTTREIPLYRLFSQWQGKANGFTKGRDRSFHFGTQEFNLVGMISHLGPQLGVADGIALASLLKNKKTVTAVFTGEGGTSEGDFHEALNVASVWQLPVLFCIENNGYGLSTPTSEQYNCKDLADRGKGYGIESFILDGNNILEVYATIKKLAESIRKHPRPILIEFKTFRMRGHEEASGTKYVPEKLMKEWSKKDPVDNFRAYLMENSLLNEKEDQGFREVILDEINEHLQLAYDEDDIIADVATELNDLYKPFQYTESTPSTKTKELRLIDAISQGLKQSMEKHNDLVIMGQDVAEYGGVFKITEGFVEAFGKERVRNTPICESAIVEAAMGLSIAGIKSIVEMQFADFVTSGFNPVVNYLAKSHYRWGQEADVVIRMPCGGGVAAGPFHSQTNEAWFTKTPGLKVLYPAFPYDAKGLLATAIEDPNPVLFFEHKALYRRIRQQVPINYFTIPLGKAALLKEGNDVTIITYGAGVHWALETLDNNPDISADLIDLRSLQPLDKDAIFESVKKTSRAIILQEDSLFGGIASDISSLIMEHCFEQLDAPVKRVASMETPIPFIEQLEEQYMAKGRFEEALKQLLAY</sequence>
<dbReference type="InterPro" id="IPR029061">
    <property type="entry name" value="THDP-binding"/>
</dbReference>
<comment type="cofactor">
    <cofactor evidence="1">
        <name>thiamine diphosphate</name>
        <dbReference type="ChEBI" id="CHEBI:58937"/>
    </cofactor>
</comment>
<keyword evidence="7" id="KW-1185">Reference proteome</keyword>